<dbReference type="OMA" id="VERVHIQ"/>
<dbReference type="Pfam" id="PF03087">
    <property type="entry name" value="BPS1"/>
    <property type="match status" value="2"/>
</dbReference>
<dbReference type="EMBL" id="CM007387">
    <property type="protein sequence ID" value="ONK64296.1"/>
    <property type="molecule type" value="Genomic_DNA"/>
</dbReference>
<dbReference type="AlphaFoldDB" id="A0A5P1EEH7"/>
<name>A0A5P1EEH7_ASPOF</name>
<keyword evidence="2" id="KW-1185">Reference proteome</keyword>
<reference evidence="2" key="1">
    <citation type="journal article" date="2017" name="Nat. Commun.">
        <title>The asparagus genome sheds light on the origin and evolution of a young Y chromosome.</title>
        <authorList>
            <person name="Harkess A."/>
            <person name="Zhou J."/>
            <person name="Xu C."/>
            <person name="Bowers J.E."/>
            <person name="Van der Hulst R."/>
            <person name="Ayyampalayam S."/>
            <person name="Mercati F."/>
            <person name="Riccardi P."/>
            <person name="McKain M.R."/>
            <person name="Kakrana A."/>
            <person name="Tang H."/>
            <person name="Ray J."/>
            <person name="Groenendijk J."/>
            <person name="Arikit S."/>
            <person name="Mathioni S.M."/>
            <person name="Nakano M."/>
            <person name="Shan H."/>
            <person name="Telgmann-Rauber A."/>
            <person name="Kanno A."/>
            <person name="Yue Z."/>
            <person name="Chen H."/>
            <person name="Li W."/>
            <person name="Chen Y."/>
            <person name="Xu X."/>
            <person name="Zhang Y."/>
            <person name="Luo S."/>
            <person name="Chen H."/>
            <person name="Gao J."/>
            <person name="Mao Z."/>
            <person name="Pires J.C."/>
            <person name="Luo M."/>
            <person name="Kudrna D."/>
            <person name="Wing R.A."/>
            <person name="Meyers B.C."/>
            <person name="Yi K."/>
            <person name="Kong H."/>
            <person name="Lavrijsen P."/>
            <person name="Sunseri F."/>
            <person name="Falavigna A."/>
            <person name="Ye Y."/>
            <person name="Leebens-Mack J.H."/>
            <person name="Chen G."/>
        </authorList>
    </citation>
    <scope>NUCLEOTIDE SEQUENCE [LARGE SCALE GENOMIC DNA]</scope>
    <source>
        <strain evidence="2">cv. DH0086</strain>
    </source>
</reference>
<dbReference type="GO" id="GO:0048364">
    <property type="term" value="P:root development"/>
    <property type="evidence" value="ECO:0007669"/>
    <property type="project" value="InterPro"/>
</dbReference>
<dbReference type="PANTHER" id="PTHR33070">
    <property type="entry name" value="OS06G0725500 PROTEIN"/>
    <property type="match status" value="1"/>
</dbReference>
<dbReference type="PANTHER" id="PTHR33070:SF120">
    <property type="entry name" value="EXPRESSED PROTEIN"/>
    <property type="match status" value="1"/>
</dbReference>
<dbReference type="GO" id="GO:0048367">
    <property type="term" value="P:shoot system development"/>
    <property type="evidence" value="ECO:0007669"/>
    <property type="project" value="InterPro"/>
</dbReference>
<organism evidence="1 2">
    <name type="scientific">Asparagus officinalis</name>
    <name type="common">Garden asparagus</name>
    <dbReference type="NCBI Taxonomy" id="4686"/>
    <lineage>
        <taxon>Eukaryota</taxon>
        <taxon>Viridiplantae</taxon>
        <taxon>Streptophyta</taxon>
        <taxon>Embryophyta</taxon>
        <taxon>Tracheophyta</taxon>
        <taxon>Spermatophyta</taxon>
        <taxon>Magnoliopsida</taxon>
        <taxon>Liliopsida</taxon>
        <taxon>Asparagales</taxon>
        <taxon>Asparagaceae</taxon>
        <taxon>Asparagoideae</taxon>
        <taxon>Asparagus</taxon>
    </lineage>
</organism>
<dbReference type="InterPro" id="IPR004320">
    <property type="entry name" value="BPS1_pln"/>
</dbReference>
<sequence length="291" mass="32868">MTDGMILGVCASLRGANHVSPLYLIYKNYMLARIKTHKFSNSQNHSLKKMTGFALIHHHKPSHSRTTSDPPIPHPTILKLEKNLHGLKSTLTSSSPPNAQILCDALKEVASLYKSIDDLLCFHSNHKKWVDDQLDNSIKLLDLTSSTKDLMGLMHDHVRDLRSTIRRKGSNSCDISQKKLQGETKMCLKLLKQVESGTCSSFVKDWDLMMVDRTLVEVKEIVVAIFRSLVGMILVTPRPRLRWGLVSKDEGEDQEHLRKLEGSIEGIEDGLELLFRKLIQNRVSLLNALSL</sequence>
<accession>A0A5P1EEH7</accession>
<protein>
    <submittedName>
        <fullName evidence="1">Uncharacterized protein</fullName>
    </submittedName>
</protein>
<proteinExistence type="predicted"/>
<evidence type="ECO:0000313" key="2">
    <source>
        <dbReference type="Proteomes" id="UP000243459"/>
    </source>
</evidence>
<gene>
    <name evidence="1" type="ORF">A4U43_C07F24210</name>
</gene>
<evidence type="ECO:0000313" key="1">
    <source>
        <dbReference type="EMBL" id="ONK64296.1"/>
    </source>
</evidence>
<dbReference type="Gramene" id="ONK64296">
    <property type="protein sequence ID" value="ONK64296"/>
    <property type="gene ID" value="A4U43_C07F24210"/>
</dbReference>
<dbReference type="Proteomes" id="UP000243459">
    <property type="component" value="Chromosome 7"/>
</dbReference>